<dbReference type="EMBL" id="CM042014">
    <property type="protein sequence ID" value="KAI3724276.1"/>
    <property type="molecule type" value="Genomic_DNA"/>
</dbReference>
<gene>
    <name evidence="1" type="ORF">L2E82_36048</name>
</gene>
<evidence type="ECO:0000313" key="2">
    <source>
        <dbReference type="Proteomes" id="UP001055811"/>
    </source>
</evidence>
<comment type="caution">
    <text evidence="1">The sequence shown here is derived from an EMBL/GenBank/DDBJ whole genome shotgun (WGS) entry which is preliminary data.</text>
</comment>
<organism evidence="1 2">
    <name type="scientific">Cichorium intybus</name>
    <name type="common">Chicory</name>
    <dbReference type="NCBI Taxonomy" id="13427"/>
    <lineage>
        <taxon>Eukaryota</taxon>
        <taxon>Viridiplantae</taxon>
        <taxon>Streptophyta</taxon>
        <taxon>Embryophyta</taxon>
        <taxon>Tracheophyta</taxon>
        <taxon>Spermatophyta</taxon>
        <taxon>Magnoliopsida</taxon>
        <taxon>eudicotyledons</taxon>
        <taxon>Gunneridae</taxon>
        <taxon>Pentapetalae</taxon>
        <taxon>asterids</taxon>
        <taxon>campanulids</taxon>
        <taxon>Asterales</taxon>
        <taxon>Asteraceae</taxon>
        <taxon>Cichorioideae</taxon>
        <taxon>Cichorieae</taxon>
        <taxon>Cichoriinae</taxon>
        <taxon>Cichorium</taxon>
    </lineage>
</organism>
<keyword evidence="2" id="KW-1185">Reference proteome</keyword>
<reference evidence="1 2" key="2">
    <citation type="journal article" date="2022" name="Mol. Ecol. Resour.">
        <title>The genomes of chicory, endive, great burdock and yacon provide insights into Asteraceae paleo-polyploidization history and plant inulin production.</title>
        <authorList>
            <person name="Fan W."/>
            <person name="Wang S."/>
            <person name="Wang H."/>
            <person name="Wang A."/>
            <person name="Jiang F."/>
            <person name="Liu H."/>
            <person name="Zhao H."/>
            <person name="Xu D."/>
            <person name="Zhang Y."/>
        </authorList>
    </citation>
    <scope>NUCLEOTIDE SEQUENCE [LARGE SCALE GENOMIC DNA]</scope>
    <source>
        <strain evidence="2">cv. Punajuju</strain>
        <tissue evidence="1">Leaves</tissue>
    </source>
</reference>
<name>A0ACB9BQF0_CICIN</name>
<proteinExistence type="predicted"/>
<dbReference type="Proteomes" id="UP001055811">
    <property type="component" value="Linkage Group LG06"/>
</dbReference>
<evidence type="ECO:0000313" key="1">
    <source>
        <dbReference type="EMBL" id="KAI3724276.1"/>
    </source>
</evidence>
<sequence length="375" mass="41850">MGIRAEIGLHKLYERQRVERSVLKMSVTTTSTTFNPLSSLYTHHKLSPVTTNFSHCAVLNYRLRSNGARLLGFCPHAISSVDQGVLDSELHSVLQLATGSELYEVEKILFGTSYFSPLLKSIAKPSKIDYVMIEEDPEEREEFIRILESRFFFLAADARSSLRGWRPTYRNVLLGVRKELKIPCSTKISTEDLEVEIFLHLLQEYSSEGLGSLKKNYDDDGSLEVGLSSWKVQAFAALGRGTEDFFSTILKGGGVFTIGRLYNLISSKLSGKVLLEAANYQIKKEVLKEGGRMAAINLESRAALLAARQGLAGAASRYLGVRSIMVLLGPMLWGTFLADIVIQMLGTDYARILRAIYAFAQIRISRTYKLPSNSR</sequence>
<reference evidence="2" key="1">
    <citation type="journal article" date="2022" name="Mol. Ecol. Resour.">
        <title>The genomes of chicory, endive, great burdock and yacon provide insights into Asteraceae palaeo-polyploidization history and plant inulin production.</title>
        <authorList>
            <person name="Fan W."/>
            <person name="Wang S."/>
            <person name="Wang H."/>
            <person name="Wang A."/>
            <person name="Jiang F."/>
            <person name="Liu H."/>
            <person name="Zhao H."/>
            <person name="Xu D."/>
            <person name="Zhang Y."/>
        </authorList>
    </citation>
    <scope>NUCLEOTIDE SEQUENCE [LARGE SCALE GENOMIC DNA]</scope>
    <source>
        <strain evidence="2">cv. Punajuju</strain>
    </source>
</reference>
<protein>
    <submittedName>
        <fullName evidence="1">Uncharacterized protein</fullName>
    </submittedName>
</protein>
<accession>A0ACB9BQF0</accession>